<dbReference type="AlphaFoldDB" id="A0A1Q3B1F9"/>
<comment type="caution">
    <text evidence="1">The sequence shown here is derived from an EMBL/GenBank/DDBJ whole genome shotgun (WGS) entry which is preliminary data.</text>
</comment>
<proteinExistence type="predicted"/>
<dbReference type="GO" id="GO:0141166">
    <property type="term" value="P:chromosomal 5-methylcytosine DNA demethylation pathway"/>
    <property type="evidence" value="ECO:0007669"/>
    <property type="project" value="InterPro"/>
</dbReference>
<protein>
    <submittedName>
        <fullName evidence="1">HhH-GPD domain-containing protein</fullName>
    </submittedName>
</protein>
<gene>
    <name evidence="1" type="ORF">CFOL_v3_05324</name>
</gene>
<dbReference type="InterPro" id="IPR044811">
    <property type="entry name" value="DME/ROS1"/>
</dbReference>
<dbReference type="Proteomes" id="UP000187406">
    <property type="component" value="Unassembled WGS sequence"/>
</dbReference>
<dbReference type="InterPro" id="IPR011257">
    <property type="entry name" value="DNA_glycosylase"/>
</dbReference>
<dbReference type="GO" id="GO:0035514">
    <property type="term" value="F:DNA demethylase activity"/>
    <property type="evidence" value="ECO:0007669"/>
    <property type="project" value="InterPro"/>
</dbReference>
<reference evidence="2" key="1">
    <citation type="submission" date="2016-04" db="EMBL/GenBank/DDBJ databases">
        <title>Cephalotus genome sequencing.</title>
        <authorList>
            <person name="Fukushima K."/>
            <person name="Hasebe M."/>
            <person name="Fang X."/>
        </authorList>
    </citation>
    <scope>NUCLEOTIDE SEQUENCE [LARGE SCALE GENOMIC DNA]</scope>
    <source>
        <strain evidence="2">cv. St1</strain>
    </source>
</reference>
<dbReference type="InParanoid" id="A0A1Q3B1F9"/>
<dbReference type="EMBL" id="BDDD01000225">
    <property type="protein sequence ID" value="GAV61798.1"/>
    <property type="molecule type" value="Genomic_DNA"/>
</dbReference>
<dbReference type="PANTHER" id="PTHR46213">
    <property type="entry name" value="TRANSCRIPTIONAL ACTIVATOR DEMETER"/>
    <property type="match status" value="1"/>
</dbReference>
<dbReference type="Gene3D" id="1.10.340.30">
    <property type="entry name" value="Hypothetical protein, domain 2"/>
    <property type="match status" value="1"/>
</dbReference>
<name>A0A1Q3B1F9_CEPFO</name>
<dbReference type="PANTHER" id="PTHR46213:SF13">
    <property type="entry name" value="DEMETER-LIKE PROTEIN 2-RELATED"/>
    <property type="match status" value="1"/>
</dbReference>
<dbReference type="GO" id="GO:0019104">
    <property type="term" value="F:DNA N-glycosylase activity"/>
    <property type="evidence" value="ECO:0007669"/>
    <property type="project" value="InterPro"/>
</dbReference>
<dbReference type="InterPro" id="IPR023170">
    <property type="entry name" value="HhH_base_excis_C"/>
</dbReference>
<dbReference type="Gene3D" id="1.10.1670.10">
    <property type="entry name" value="Helix-hairpin-Helix base-excision DNA repair enzymes (C-terminal)"/>
    <property type="match status" value="1"/>
</dbReference>
<organism evidence="1 2">
    <name type="scientific">Cephalotus follicularis</name>
    <name type="common">Albany pitcher plant</name>
    <dbReference type="NCBI Taxonomy" id="3775"/>
    <lineage>
        <taxon>Eukaryota</taxon>
        <taxon>Viridiplantae</taxon>
        <taxon>Streptophyta</taxon>
        <taxon>Embryophyta</taxon>
        <taxon>Tracheophyta</taxon>
        <taxon>Spermatophyta</taxon>
        <taxon>Magnoliopsida</taxon>
        <taxon>eudicotyledons</taxon>
        <taxon>Gunneridae</taxon>
        <taxon>Pentapetalae</taxon>
        <taxon>rosids</taxon>
        <taxon>fabids</taxon>
        <taxon>Oxalidales</taxon>
        <taxon>Cephalotaceae</taxon>
        <taxon>Cephalotus</taxon>
    </lineage>
</organism>
<dbReference type="SUPFAM" id="SSF48150">
    <property type="entry name" value="DNA-glycosylase"/>
    <property type="match status" value="1"/>
</dbReference>
<sequence>MDSIDWEAVRQADVGEIAAAIKERGQNNIIAARIKKLFDRLVKEHPIGIDLEWLRDLPPELAKKFLLEVDGLGLKSVECLRLLSLGHNAFPVDTNVARIAVRLGWVPLQPFAEPHIHLLSS</sequence>
<accession>A0A1Q3B1F9</accession>
<dbReference type="GO" id="GO:0006281">
    <property type="term" value="P:DNA repair"/>
    <property type="evidence" value="ECO:0007669"/>
    <property type="project" value="InterPro"/>
</dbReference>
<evidence type="ECO:0000313" key="2">
    <source>
        <dbReference type="Proteomes" id="UP000187406"/>
    </source>
</evidence>
<keyword evidence="2" id="KW-1185">Reference proteome</keyword>
<dbReference type="OrthoDB" id="5607at2759"/>
<evidence type="ECO:0000313" key="1">
    <source>
        <dbReference type="EMBL" id="GAV61798.1"/>
    </source>
</evidence>